<comment type="pathway">
    <text evidence="9">Glycan biosynthesis; glycogen biosynthesis.</text>
</comment>
<accession>A0ABQ6DWJ7</accession>
<keyword evidence="3 9" id="KW-0808">Transferase</keyword>
<gene>
    <name evidence="12" type="primary">glgC-3</name>
    <name evidence="9" type="synonym">glgC</name>
    <name evidence="12" type="ORF">GCM10007916_05560</name>
</gene>
<dbReference type="PROSITE" id="PS00809">
    <property type="entry name" value="ADP_GLC_PYROPHOSPH_2"/>
    <property type="match status" value="1"/>
</dbReference>
<dbReference type="CDD" id="cd04651">
    <property type="entry name" value="LbH_G1P_AT_C"/>
    <property type="match status" value="1"/>
</dbReference>
<feature type="binding site" evidence="9">
    <location>
        <begin position="176"/>
        <end position="177"/>
    </location>
    <ligand>
        <name>alpha-D-glucose 1-phosphate</name>
        <dbReference type="ChEBI" id="CHEBI:58601"/>
    </ligand>
</feature>
<evidence type="ECO:0000256" key="3">
    <source>
        <dbReference type="ARBA" id="ARBA00022679"/>
    </source>
</evidence>
<dbReference type="HAMAP" id="MF_00624">
    <property type="entry name" value="GlgC"/>
    <property type="match status" value="1"/>
</dbReference>
<feature type="site" description="Could play a key role in the communication between the regulatory and the substrate sites" evidence="9">
    <location>
        <position position="58"/>
    </location>
</feature>
<evidence type="ECO:0000256" key="8">
    <source>
        <dbReference type="ARBA" id="ARBA00023277"/>
    </source>
</evidence>
<organism evidence="12 13">
    <name type="scientific">Psychromonas marina</name>
    <dbReference type="NCBI Taxonomy" id="88364"/>
    <lineage>
        <taxon>Bacteria</taxon>
        <taxon>Pseudomonadati</taxon>
        <taxon>Pseudomonadota</taxon>
        <taxon>Gammaproteobacteria</taxon>
        <taxon>Alteromonadales</taxon>
        <taxon>Psychromonadaceae</taxon>
        <taxon>Psychromonas</taxon>
    </lineage>
</organism>
<dbReference type="PROSITE" id="PS00810">
    <property type="entry name" value="ADP_GLC_PYROPHOSPH_3"/>
    <property type="match status" value="1"/>
</dbReference>
<dbReference type="NCBIfam" id="NF002023">
    <property type="entry name" value="PRK00844.1"/>
    <property type="match status" value="1"/>
</dbReference>
<evidence type="ECO:0000313" key="12">
    <source>
        <dbReference type="EMBL" id="GLS89489.1"/>
    </source>
</evidence>
<comment type="catalytic activity">
    <reaction evidence="9">
        <text>alpha-D-glucose 1-phosphate + ATP + H(+) = ADP-alpha-D-glucose + diphosphate</text>
        <dbReference type="Rhea" id="RHEA:12120"/>
        <dbReference type="ChEBI" id="CHEBI:15378"/>
        <dbReference type="ChEBI" id="CHEBI:30616"/>
        <dbReference type="ChEBI" id="CHEBI:33019"/>
        <dbReference type="ChEBI" id="CHEBI:57498"/>
        <dbReference type="ChEBI" id="CHEBI:58601"/>
        <dbReference type="EC" id="2.7.7.27"/>
    </reaction>
</comment>
<evidence type="ECO:0000256" key="9">
    <source>
        <dbReference type="HAMAP-Rule" id="MF_00624"/>
    </source>
</evidence>
<protein>
    <recommendedName>
        <fullName evidence="9">Glucose-1-phosphate adenylyltransferase</fullName>
        <ecNumber evidence="9">2.7.7.27</ecNumber>
    </recommendedName>
    <alternativeName>
        <fullName evidence="9">ADP-glucose pyrophosphorylase</fullName>
        <shortName evidence="9">ADPGlc PPase</shortName>
    </alternativeName>
    <alternativeName>
        <fullName evidence="9">ADP-glucose synthase</fullName>
    </alternativeName>
</protein>
<feature type="binding site" evidence="9">
    <location>
        <position position="96"/>
    </location>
    <ligand>
        <name>alpha-D-glucose 1-phosphate</name>
        <dbReference type="ChEBI" id="CHEBI:58601"/>
    </ligand>
</feature>
<dbReference type="InterPro" id="IPR011831">
    <property type="entry name" value="ADP-Glc_PPase"/>
</dbReference>
<comment type="subunit">
    <text evidence="9">Homotetramer.</text>
</comment>
<sequence length="407" mass="45541">MSGILAMILAGGEGSRLYPLTSTRTKPAVPFGGNYRLVDFALNNFVNADLMKIYVLTQFKSQSLNIHLRKAWRLSGISNRFIEPIPAQQRVNKNWYSGTADAIYQNARFIEKSAPDHVCIFGSDHIYKMDVQQMVEFHKEKQGSLTVAAIRVLKSEAYHFGIIEIDEEGRMIGFEEKPKVEDAKTIPGDPEHVLASMGNYIFKSDVLLKELYEDAKDEDSSHDFGKDIIGKLYPKGDVFIYKLSDNYIEGEPKTAYWRDVGTIDSYWDAHMDLIADDTPFSLYNKKWPLHTYHPPLPPATFRDTSDTVSDVSKSLIGAGSYINGAKIENSILGFRSHLCKGVVVKDSVFLGNAKIGAGSRLYKVILDKNVEIAPGTVIGENLEEDRKHFTVSDNGVVVIAKNTRVGF</sequence>
<feature type="domain" description="Nucleotidyl transferase" evidence="10">
    <location>
        <begin position="6"/>
        <end position="273"/>
    </location>
</feature>
<keyword evidence="13" id="KW-1185">Reference proteome</keyword>
<dbReference type="InterPro" id="IPR056818">
    <property type="entry name" value="GlmU/GlgC-like_hexapep"/>
</dbReference>
<evidence type="ECO:0000256" key="7">
    <source>
        <dbReference type="ARBA" id="ARBA00023056"/>
    </source>
</evidence>
<keyword evidence="4 9" id="KW-0548">Nucleotidyltransferase</keyword>
<dbReference type="NCBIfam" id="TIGR02091">
    <property type="entry name" value="glgC"/>
    <property type="match status" value="1"/>
</dbReference>
<dbReference type="CDD" id="cd02508">
    <property type="entry name" value="ADP_Glucose_PP"/>
    <property type="match status" value="1"/>
</dbReference>
<dbReference type="EMBL" id="BSPQ01000001">
    <property type="protein sequence ID" value="GLS89489.1"/>
    <property type="molecule type" value="Genomic_DNA"/>
</dbReference>
<dbReference type="InterPro" id="IPR005835">
    <property type="entry name" value="NTP_transferase_dom"/>
</dbReference>
<evidence type="ECO:0000313" key="13">
    <source>
        <dbReference type="Proteomes" id="UP001157353"/>
    </source>
</evidence>
<dbReference type="PANTHER" id="PTHR43523">
    <property type="entry name" value="GLUCOSE-1-PHOSPHATE ADENYLYLTRANSFERASE-RELATED"/>
    <property type="match status" value="1"/>
</dbReference>
<dbReference type="Pfam" id="PF24894">
    <property type="entry name" value="Hexapep_GlmU"/>
    <property type="match status" value="1"/>
</dbReference>
<feature type="binding site" evidence="9">
    <location>
        <position position="196"/>
    </location>
    <ligand>
        <name>alpha-D-glucose 1-phosphate</name>
        <dbReference type="ChEBI" id="CHEBI:58601"/>
    </ligand>
</feature>
<dbReference type="Gene3D" id="2.160.10.10">
    <property type="entry name" value="Hexapeptide repeat proteins"/>
    <property type="match status" value="1"/>
</dbReference>
<keyword evidence="2 9" id="KW-0321">Glycogen metabolism</keyword>
<feature type="domain" description="Glucose-1-phosphate adenylyltransferase/Bifunctional protein GlmU-like C-terminal hexapeptide" evidence="11">
    <location>
        <begin position="297"/>
        <end position="399"/>
    </location>
</feature>
<dbReference type="EC" id="2.7.7.27" evidence="9"/>
<dbReference type="InterPro" id="IPR005836">
    <property type="entry name" value="ADP_Glu_pyroP_CS"/>
</dbReference>
<comment type="function">
    <text evidence="9">Involved in the biosynthesis of ADP-glucose, a building block required for the elongation reactions to produce glycogen. Catalyzes the reaction between ATP and alpha-D-glucose 1-phosphate (G1P) to produce pyrophosphate and ADP-Glc.</text>
</comment>
<keyword evidence="7 9" id="KW-0320">Glycogen biosynthesis</keyword>
<evidence type="ECO:0000256" key="1">
    <source>
        <dbReference type="ARBA" id="ARBA00010443"/>
    </source>
</evidence>
<keyword evidence="6 9" id="KW-0067">ATP-binding</keyword>
<evidence type="ECO:0000256" key="6">
    <source>
        <dbReference type="ARBA" id="ARBA00022840"/>
    </source>
</evidence>
<feature type="binding site" evidence="9">
    <location>
        <position position="161"/>
    </location>
    <ligand>
        <name>alpha-D-glucose 1-phosphate</name>
        <dbReference type="ChEBI" id="CHEBI:58601"/>
    </ligand>
</feature>
<dbReference type="RefSeq" id="WP_284202606.1">
    <property type="nucleotide sequence ID" value="NZ_BSPQ01000001.1"/>
</dbReference>
<evidence type="ECO:0000259" key="11">
    <source>
        <dbReference type="Pfam" id="PF24894"/>
    </source>
</evidence>
<evidence type="ECO:0000256" key="4">
    <source>
        <dbReference type="ARBA" id="ARBA00022695"/>
    </source>
</evidence>
<comment type="caution">
    <text evidence="12">The sequence shown here is derived from an EMBL/GenBank/DDBJ whole genome shotgun (WGS) entry which is preliminary data.</text>
</comment>
<proteinExistence type="inferred from homology"/>
<dbReference type="Gene3D" id="3.90.550.10">
    <property type="entry name" value="Spore Coat Polysaccharide Biosynthesis Protein SpsA, Chain A"/>
    <property type="match status" value="1"/>
</dbReference>
<evidence type="ECO:0000259" key="10">
    <source>
        <dbReference type="Pfam" id="PF00483"/>
    </source>
</evidence>
<evidence type="ECO:0000256" key="5">
    <source>
        <dbReference type="ARBA" id="ARBA00022741"/>
    </source>
</evidence>
<dbReference type="PANTHER" id="PTHR43523:SF2">
    <property type="entry name" value="GLUCOSE-1-PHOSPHATE ADENYLYLTRANSFERASE"/>
    <property type="match status" value="1"/>
</dbReference>
<dbReference type="GO" id="GO:0016779">
    <property type="term" value="F:nucleotidyltransferase activity"/>
    <property type="evidence" value="ECO:0007669"/>
    <property type="project" value="UniProtKB-KW"/>
</dbReference>
<dbReference type="InterPro" id="IPR023049">
    <property type="entry name" value="GlgC_bac"/>
</dbReference>
<dbReference type="SUPFAM" id="SSF53448">
    <property type="entry name" value="Nucleotide-diphospho-sugar transferases"/>
    <property type="match status" value="1"/>
</dbReference>
<name>A0ABQ6DWJ7_9GAMM</name>
<reference evidence="13" key="1">
    <citation type="journal article" date="2019" name="Int. J. Syst. Evol. Microbiol.">
        <title>The Global Catalogue of Microorganisms (GCM) 10K type strain sequencing project: providing services to taxonomists for standard genome sequencing and annotation.</title>
        <authorList>
            <consortium name="The Broad Institute Genomics Platform"/>
            <consortium name="The Broad Institute Genome Sequencing Center for Infectious Disease"/>
            <person name="Wu L."/>
            <person name="Ma J."/>
        </authorList>
    </citation>
    <scope>NUCLEOTIDE SEQUENCE [LARGE SCALE GENOMIC DNA]</scope>
    <source>
        <strain evidence="13">NBRC 103166</strain>
    </source>
</reference>
<dbReference type="SUPFAM" id="SSF51161">
    <property type="entry name" value="Trimeric LpxA-like enzymes"/>
    <property type="match status" value="1"/>
</dbReference>
<keyword evidence="5 9" id="KW-0547">Nucleotide-binding</keyword>
<dbReference type="InterPro" id="IPR011004">
    <property type="entry name" value="Trimer_LpxA-like_sf"/>
</dbReference>
<dbReference type="InterPro" id="IPR029044">
    <property type="entry name" value="Nucleotide-diphossugar_trans"/>
</dbReference>
<evidence type="ECO:0000256" key="2">
    <source>
        <dbReference type="ARBA" id="ARBA00022600"/>
    </source>
</evidence>
<comment type="similarity">
    <text evidence="1 9">Belongs to the bacterial/plant glucose-1-phosphate adenylyltransferase family.</text>
</comment>
<keyword evidence="8 9" id="KW-0119">Carbohydrate metabolism</keyword>
<dbReference type="PROSITE" id="PS00808">
    <property type="entry name" value="ADP_GLC_PYROPHOSPH_1"/>
    <property type="match status" value="1"/>
</dbReference>
<feature type="site" description="Could play a key role in the communication between the regulatory and the substrate sites" evidence="9">
    <location>
        <position position="95"/>
    </location>
</feature>
<dbReference type="Pfam" id="PF00483">
    <property type="entry name" value="NTP_transferase"/>
    <property type="match status" value="1"/>
</dbReference>
<dbReference type="Proteomes" id="UP001157353">
    <property type="component" value="Unassembled WGS sequence"/>
</dbReference>